<comment type="caution">
    <text evidence="1">The sequence shown here is derived from an EMBL/GenBank/DDBJ whole genome shotgun (WGS) entry which is preliminary data.</text>
</comment>
<organism evidence="1 2">
    <name type="scientific">Brachionus plicatilis</name>
    <name type="common">Marine rotifer</name>
    <name type="synonym">Brachionus muelleri</name>
    <dbReference type="NCBI Taxonomy" id="10195"/>
    <lineage>
        <taxon>Eukaryota</taxon>
        <taxon>Metazoa</taxon>
        <taxon>Spiralia</taxon>
        <taxon>Gnathifera</taxon>
        <taxon>Rotifera</taxon>
        <taxon>Eurotatoria</taxon>
        <taxon>Monogononta</taxon>
        <taxon>Pseudotrocha</taxon>
        <taxon>Ploima</taxon>
        <taxon>Brachionidae</taxon>
        <taxon>Brachionus</taxon>
    </lineage>
</organism>
<reference evidence="1 2" key="1">
    <citation type="journal article" date="2018" name="Sci. Rep.">
        <title>Genomic signatures of local adaptation to the degree of environmental predictability in rotifers.</title>
        <authorList>
            <person name="Franch-Gras L."/>
            <person name="Hahn C."/>
            <person name="Garcia-Roger E.M."/>
            <person name="Carmona M.J."/>
            <person name="Serra M."/>
            <person name="Gomez A."/>
        </authorList>
    </citation>
    <scope>NUCLEOTIDE SEQUENCE [LARGE SCALE GENOMIC DNA]</scope>
    <source>
        <strain evidence="1">HYR1</strain>
    </source>
</reference>
<dbReference type="AlphaFoldDB" id="A0A3M7RGZ1"/>
<evidence type="ECO:0000313" key="1">
    <source>
        <dbReference type="EMBL" id="RNA22750.1"/>
    </source>
</evidence>
<keyword evidence="2" id="KW-1185">Reference proteome</keyword>
<evidence type="ECO:0000313" key="2">
    <source>
        <dbReference type="Proteomes" id="UP000276133"/>
    </source>
</evidence>
<protein>
    <submittedName>
        <fullName evidence="1">Uncharacterized protein</fullName>
    </submittedName>
</protein>
<accession>A0A3M7RGZ1</accession>
<name>A0A3M7RGZ1_BRAPC</name>
<proteinExistence type="predicted"/>
<gene>
    <name evidence="1" type="ORF">BpHYR1_036245</name>
</gene>
<sequence>MYISTMIRNKKRFTINFDKRENRKNMTFVKIVLQNVSADTNFGPTKLSFCKNSASLQSTRCIRKSLKLKSRRLDLAGTKFASADTFCRTIFTLKIFVLVLCSKIHNAIKHKISRIFGICNILCCTFIP</sequence>
<dbReference type="EMBL" id="REGN01003407">
    <property type="protein sequence ID" value="RNA22750.1"/>
    <property type="molecule type" value="Genomic_DNA"/>
</dbReference>
<dbReference type="Proteomes" id="UP000276133">
    <property type="component" value="Unassembled WGS sequence"/>
</dbReference>